<evidence type="ECO:0000256" key="7">
    <source>
        <dbReference type="ARBA" id="ARBA00023212"/>
    </source>
</evidence>
<keyword evidence="8" id="KW-0966">Cell projection</keyword>
<dbReference type="PANTHER" id="PTHR46613:SF1">
    <property type="entry name" value="RADIAL SPOKE HEAD 10 HOMOLOG B-RELATED"/>
    <property type="match status" value="1"/>
</dbReference>
<feature type="compositionally biased region" description="Basic and acidic residues" evidence="9">
    <location>
        <begin position="838"/>
        <end position="848"/>
    </location>
</feature>
<keyword evidence="7" id="KW-0206">Cytoskeleton</keyword>
<evidence type="ECO:0000256" key="3">
    <source>
        <dbReference type="ARBA" id="ARBA00022490"/>
    </source>
</evidence>
<feature type="region of interest" description="Disordered" evidence="9">
    <location>
        <begin position="308"/>
        <end position="398"/>
    </location>
</feature>
<evidence type="ECO:0000256" key="5">
    <source>
        <dbReference type="ARBA" id="ARBA00022846"/>
    </source>
</evidence>
<reference evidence="10" key="1">
    <citation type="submission" date="2021-01" db="EMBL/GenBank/DDBJ databases">
        <authorList>
            <consortium name="Genoscope - CEA"/>
            <person name="William W."/>
        </authorList>
    </citation>
    <scope>NUCLEOTIDE SEQUENCE</scope>
</reference>
<dbReference type="SMART" id="SM00698">
    <property type="entry name" value="MORN"/>
    <property type="match status" value="9"/>
</dbReference>
<feature type="region of interest" description="Disordered" evidence="9">
    <location>
        <begin position="784"/>
        <end position="813"/>
    </location>
</feature>
<evidence type="ECO:0000256" key="4">
    <source>
        <dbReference type="ARBA" id="ARBA00022737"/>
    </source>
</evidence>
<dbReference type="InterPro" id="IPR003409">
    <property type="entry name" value="MORN"/>
</dbReference>
<feature type="compositionally biased region" description="Basic and acidic residues" evidence="9">
    <location>
        <begin position="716"/>
        <end position="738"/>
    </location>
</feature>
<evidence type="ECO:0000256" key="9">
    <source>
        <dbReference type="SAM" id="MobiDB-lite"/>
    </source>
</evidence>
<feature type="compositionally biased region" description="Acidic residues" evidence="9">
    <location>
        <begin position="862"/>
        <end position="873"/>
    </location>
</feature>
<dbReference type="OrthoDB" id="294378at2759"/>
<dbReference type="GO" id="GO:0031514">
    <property type="term" value="C:motile cilium"/>
    <property type="evidence" value="ECO:0007669"/>
    <property type="project" value="UniProtKB-SubCell"/>
</dbReference>
<feature type="compositionally biased region" description="Basic and acidic residues" evidence="9">
    <location>
        <begin position="315"/>
        <end position="384"/>
    </location>
</feature>
<evidence type="ECO:0000313" key="11">
    <source>
        <dbReference type="Proteomes" id="UP000692954"/>
    </source>
</evidence>
<keyword evidence="6" id="KW-0969">Cilium</keyword>
<keyword evidence="4" id="KW-0677">Repeat</keyword>
<comment type="subcellular location">
    <subcellularLocation>
        <location evidence="1">Cell projection</location>
        <location evidence="1">Cilium</location>
        <location evidence="1">Flagellum</location>
    </subcellularLocation>
    <subcellularLocation>
        <location evidence="2">Cytoplasm</location>
        <location evidence="2">Cytoskeleton</location>
        <location evidence="2">Cilium axoneme</location>
    </subcellularLocation>
</comment>
<dbReference type="GO" id="GO:0005930">
    <property type="term" value="C:axoneme"/>
    <property type="evidence" value="ECO:0007669"/>
    <property type="project" value="UniProtKB-SubCell"/>
</dbReference>
<dbReference type="AlphaFoldDB" id="A0A8S1PPV5"/>
<evidence type="ECO:0000256" key="8">
    <source>
        <dbReference type="ARBA" id="ARBA00023273"/>
    </source>
</evidence>
<keyword evidence="11" id="KW-1185">Reference proteome</keyword>
<feature type="compositionally biased region" description="Basic residues" evidence="9">
    <location>
        <begin position="784"/>
        <end position="794"/>
    </location>
</feature>
<feature type="region of interest" description="Disordered" evidence="9">
    <location>
        <begin position="838"/>
        <end position="873"/>
    </location>
</feature>
<proteinExistence type="predicted"/>
<evidence type="ECO:0000256" key="2">
    <source>
        <dbReference type="ARBA" id="ARBA00004430"/>
    </source>
</evidence>
<dbReference type="Pfam" id="PF02493">
    <property type="entry name" value="MORN"/>
    <property type="match status" value="9"/>
</dbReference>
<dbReference type="PANTHER" id="PTHR46613">
    <property type="entry name" value="RADIAL SPOKE HEAD 10 HOMOLOG B-RELATED"/>
    <property type="match status" value="1"/>
</dbReference>
<accession>A0A8S1PPV5</accession>
<sequence length="873" mass="102046">MNFKEDPKNLIIPLDLAKIIYDKWDADLAILDQPDQVYGKALHGKGEVTFKNGNKYEGEFHNGMLHGEGTFTWASGVIYKGEFTYNKIEGQGTYQWPEGSTYSGVVVNGLRHGQGKFVTADKSAVYEGQWENGLRHGFGKITFQSGATFEGQFYQGNKSGKGKMIYPSKNYYDGDFLMDKKEGTGVMFWLSSNEKYYGQWKDNVQNGWGVHLWIEPKGEGSKYLRNRYEGEWENGERSGVGVFYYANGAKYMGSWKNNLKYGVALFITDTGGFILGEFKQDRLVQVYATTENESRTGILPREIAPQGNELIQQHDNPKEATDNKDKKKDNKDSNKDKKKDNKDNNKDSNKDNNKDNNKDSNKDNNKDNNKDKNKMGNTTKRPEKLAGINNPNQTQTNLNKTIETNPYSYMIDFSDLYKGLQLDSQQIDQNVQTMLLRHNYTLKTQYKFFANKFENMLYEDTFSLSLEGFWKIARDAKLLNQNYSLAELNRNFLQGSKNNYRLKYDRQELNVEIDVLSRQGSNINLQELNDLFHQQMAFDCISNDKINYQEFQLKDVTFKKKVEDIHDPRRCILFRHFIELIVRLSYLKYGNLIDLHRAIERVIISKLTPYFERKKGKQNQSLDDTKKSTHPKIIIGDYIDEIKPIFEIWSIENRETQFGFTDRTINLEQIYKLLNASEQDKAILISYVDKNFDTDEGQITQQSISQIDQSSVNQTIREDGNKRRKKQQDQTAEKDQKKTLEKATSIIKYELLLFEFTDILTSFLVKKHKDLHTNKEDEFKVRMSNHIKKLKNRKPPTLTKFKQPRLEPQTQKDIQKEQLKQLRIQQEIKARQRKLLEEERKQEERERNLMALEDNDIKSEHDDEEVESEESDY</sequence>
<keyword evidence="5" id="KW-0282">Flagellum</keyword>
<evidence type="ECO:0000256" key="1">
    <source>
        <dbReference type="ARBA" id="ARBA00004230"/>
    </source>
</evidence>
<feature type="region of interest" description="Disordered" evidence="9">
    <location>
        <begin position="703"/>
        <end position="738"/>
    </location>
</feature>
<gene>
    <name evidence="10" type="ORF">PSON_ATCC_30995.1.T0830167</name>
</gene>
<evidence type="ECO:0000256" key="6">
    <source>
        <dbReference type="ARBA" id="ARBA00023069"/>
    </source>
</evidence>
<feature type="compositionally biased region" description="Polar residues" evidence="9">
    <location>
        <begin position="389"/>
        <end position="398"/>
    </location>
</feature>
<protein>
    <submittedName>
        <fullName evidence="10">Uncharacterized protein</fullName>
    </submittedName>
</protein>
<name>A0A8S1PPV5_9CILI</name>
<keyword evidence="3" id="KW-0963">Cytoplasm</keyword>
<dbReference type="Proteomes" id="UP000692954">
    <property type="component" value="Unassembled WGS sequence"/>
</dbReference>
<evidence type="ECO:0000313" key="10">
    <source>
        <dbReference type="EMBL" id="CAD8105061.1"/>
    </source>
</evidence>
<organism evidence="10 11">
    <name type="scientific">Paramecium sonneborni</name>
    <dbReference type="NCBI Taxonomy" id="65129"/>
    <lineage>
        <taxon>Eukaryota</taxon>
        <taxon>Sar</taxon>
        <taxon>Alveolata</taxon>
        <taxon>Ciliophora</taxon>
        <taxon>Intramacronucleata</taxon>
        <taxon>Oligohymenophorea</taxon>
        <taxon>Peniculida</taxon>
        <taxon>Parameciidae</taxon>
        <taxon>Paramecium</taxon>
    </lineage>
</organism>
<dbReference type="EMBL" id="CAJJDN010000083">
    <property type="protein sequence ID" value="CAD8105061.1"/>
    <property type="molecule type" value="Genomic_DNA"/>
</dbReference>
<comment type="caution">
    <text evidence="10">The sequence shown here is derived from an EMBL/GenBank/DDBJ whole genome shotgun (WGS) entry which is preliminary data.</text>
</comment>